<dbReference type="PANTHER" id="PTHR47331">
    <property type="entry name" value="PHD-TYPE DOMAIN-CONTAINING PROTEIN"/>
    <property type="match status" value="1"/>
</dbReference>
<dbReference type="Proteomes" id="UP000225706">
    <property type="component" value="Unassembled WGS sequence"/>
</dbReference>
<evidence type="ECO:0000259" key="1">
    <source>
        <dbReference type="Pfam" id="PF18701"/>
    </source>
</evidence>
<name>A0A2B4R5D3_STYPI</name>
<dbReference type="STRING" id="50429.A0A2B4R5D3"/>
<feature type="domain" description="DUF5641" evidence="1">
    <location>
        <begin position="60"/>
        <end position="128"/>
    </location>
</feature>
<sequence>MLRTVMREVEGILNGRPLSPVSNDPKDLEPLMPNHLLLLRASPNLSPGVFDTEELYSKKHWCQIQYMANLFWKRWLKEYLPTLQERAEWTKPRRCLVNGDLVLIADDNIHRGRRPLGRVIEVFTGKDAKKSDQPRFLGFKFALLIPHFSVICTSESLGLKGTHLNNDGVSVTIAACYVTGARKYDHITPALT</sequence>
<gene>
    <name evidence="2" type="ORF">AWC38_SpisGene24074</name>
</gene>
<accession>A0A2B4R5D3</accession>
<reference evidence="2" key="1">
    <citation type="journal article" date="2017" name="J. ISSAAS">
        <title>Comparative analysis of the genomes of Stylophora pistillata and Acropora digitifera provides evidence for extensive differences between species of corals.</title>
        <authorList>
            <person name="Voolstra C.R."/>
            <person name="Li Y."/>
            <person name="Liew Y.J."/>
            <person name="Baumgarten S."/>
            <person name="Zoccola D."/>
            <person name="Flot J.-F."/>
            <person name="Tambutte S."/>
            <person name="Allemand D."/>
            <person name="Aranda M."/>
        </authorList>
    </citation>
    <scope>NUCLEOTIDE SEQUENCE</scope>
    <source>
        <strain evidence="2">CSM Monaco</strain>
        <tissue evidence="2">Whole animal</tissue>
    </source>
</reference>
<dbReference type="PANTHER" id="PTHR47331:SF1">
    <property type="entry name" value="GAG-LIKE PROTEIN"/>
    <property type="match status" value="1"/>
</dbReference>
<proteinExistence type="predicted"/>
<dbReference type="AlphaFoldDB" id="A0A2B4R5D3"/>
<keyword evidence="3" id="KW-1185">Reference proteome</keyword>
<evidence type="ECO:0000313" key="2">
    <source>
        <dbReference type="EMBL" id="PFX12029.1"/>
    </source>
</evidence>
<organism evidence="2 3">
    <name type="scientific">Stylophora pistillata</name>
    <name type="common">Smooth cauliflower coral</name>
    <dbReference type="NCBI Taxonomy" id="50429"/>
    <lineage>
        <taxon>Eukaryota</taxon>
        <taxon>Metazoa</taxon>
        <taxon>Cnidaria</taxon>
        <taxon>Anthozoa</taxon>
        <taxon>Hexacorallia</taxon>
        <taxon>Scleractinia</taxon>
        <taxon>Astrocoeniina</taxon>
        <taxon>Pocilloporidae</taxon>
        <taxon>Stylophora</taxon>
    </lineage>
</organism>
<dbReference type="Pfam" id="PF18701">
    <property type="entry name" value="DUF5641"/>
    <property type="match status" value="1"/>
</dbReference>
<comment type="caution">
    <text evidence="2">The sequence shown here is derived from an EMBL/GenBank/DDBJ whole genome shotgun (WGS) entry which is preliminary data.</text>
</comment>
<dbReference type="InterPro" id="IPR040676">
    <property type="entry name" value="DUF5641"/>
</dbReference>
<evidence type="ECO:0000313" key="3">
    <source>
        <dbReference type="Proteomes" id="UP000225706"/>
    </source>
</evidence>
<protein>
    <recommendedName>
        <fullName evidence="1">DUF5641 domain-containing protein</fullName>
    </recommendedName>
</protein>
<dbReference type="EMBL" id="LSMT01001643">
    <property type="protein sequence ID" value="PFX12029.1"/>
    <property type="molecule type" value="Genomic_DNA"/>
</dbReference>